<reference evidence="4" key="2">
    <citation type="submission" date="2015-05" db="EMBL/GenBank/DDBJ databases">
        <title>Complete genome sequence of Halanaeroarchaeum sulfurireducens type strain M27-SA2, a sulfate-reducer haloarchaeon from marine anoxic lake Medee.</title>
        <authorList>
            <person name="Messina E."/>
            <person name="Kublanov I.V."/>
            <person name="Toshchakov S."/>
            <person name="Arcadi E."/>
            <person name="La Spada G."/>
            <person name="La Cono V."/>
            <person name="Yakimov M.M."/>
        </authorList>
    </citation>
    <scope>NUCLEOTIDE SEQUENCE [LARGE SCALE GENOMIC DNA]</scope>
    <source>
        <strain evidence="4">M27-SA2</strain>
    </source>
</reference>
<protein>
    <submittedName>
        <fullName evidence="2">Uncharacterized protein</fullName>
    </submittedName>
</protein>
<dbReference type="Proteomes" id="UP000060390">
    <property type="component" value="Chromosome"/>
</dbReference>
<dbReference type="RefSeq" id="WP_050047691.1">
    <property type="nucleotide sequence ID" value="NZ_CP008874.1"/>
</dbReference>
<dbReference type="EMBL" id="CP011564">
    <property type="protein sequence ID" value="ALG81269.1"/>
    <property type="molecule type" value="Genomic_DNA"/>
</dbReference>
<dbReference type="HOGENOM" id="CLU_157896_1_0_2"/>
<dbReference type="KEGG" id="hsu:HLASF_0361"/>
<evidence type="ECO:0000313" key="2">
    <source>
        <dbReference type="EMBL" id="AKH96867.1"/>
    </source>
</evidence>
<keyword evidence="5" id="KW-1185">Reference proteome</keyword>
<proteinExistence type="predicted"/>
<reference evidence="2 5" key="1">
    <citation type="journal article" date="2015" name="ISME J.">
        <title>Elemental sulfur and acetate can support life of a novel strictly anaerobic haloarchaeon.</title>
        <authorList>
            <person name="Sorokin D.Y."/>
            <person name="Kublanov I.V."/>
            <person name="Gavrilov S.N."/>
            <person name="Rojo D."/>
            <person name="Roman P."/>
            <person name="Golyshin P.N."/>
            <person name="Slepak V.Z."/>
            <person name="Smedile F."/>
            <person name="Ferrer M."/>
            <person name="Messina E."/>
            <person name="La Cono V."/>
            <person name="Yakimov M.M."/>
        </authorList>
    </citation>
    <scope>NUCLEOTIDE SEQUENCE [LARGE SCALE GENOMIC DNA]</scope>
    <source>
        <strain evidence="2 5">HSR2</strain>
    </source>
</reference>
<reference evidence="3 4" key="3">
    <citation type="journal article" date="2016" name="Stand. Genomic Sci.">
        <title>Complete genome sequence of 'Halanaeroarchaeum sulfurireducens' M27-SA2, a sulfur-reducing and acetate-oxidizing haloarchaeon from the deep-sea hypersaline anoxic lake Medee.</title>
        <authorList>
            <person name="Messina E."/>
            <person name="Sorokin D.Y."/>
            <person name="Kublanov I.V."/>
            <person name="Toshchakov S."/>
            <person name="Lopatina A."/>
            <person name="Arcadi E."/>
            <person name="Smedile F."/>
            <person name="La Spada G."/>
            <person name="La Cono V."/>
            <person name="Yakimov M.M."/>
        </authorList>
    </citation>
    <scope>NUCLEOTIDE SEQUENCE [LARGE SCALE GENOMIC DNA]</scope>
    <source>
        <strain evidence="3 4">M27-SA2</strain>
    </source>
</reference>
<dbReference type="EMBL" id="CP008874">
    <property type="protein sequence ID" value="AKH96867.1"/>
    <property type="molecule type" value="Genomic_DNA"/>
</dbReference>
<dbReference type="Pfam" id="PF05437">
    <property type="entry name" value="AzlD"/>
    <property type="match status" value="1"/>
</dbReference>
<dbReference type="KEGG" id="hsf:HLASA_0360"/>
<evidence type="ECO:0000313" key="4">
    <source>
        <dbReference type="Proteomes" id="UP000060390"/>
    </source>
</evidence>
<dbReference type="InterPro" id="IPR008407">
    <property type="entry name" value="Brnchd-chn_aa_trnsp_AzlD"/>
</dbReference>
<feature type="transmembrane region" description="Helical" evidence="1">
    <location>
        <begin position="94"/>
        <end position="111"/>
    </location>
</feature>
<dbReference type="AlphaFoldDB" id="A0A0F7P816"/>
<name>A0A0F7P816_9EURY</name>
<feature type="transmembrane region" description="Helical" evidence="1">
    <location>
        <begin position="12"/>
        <end position="32"/>
    </location>
</feature>
<accession>A0A0F7P816</accession>
<gene>
    <name evidence="3" type="ORF">HLASA_0360</name>
    <name evidence="2" type="ORF">HLASF_0361</name>
</gene>
<evidence type="ECO:0000313" key="5">
    <source>
        <dbReference type="Proteomes" id="UP000069906"/>
    </source>
</evidence>
<organism evidence="2 5">
    <name type="scientific">Halanaeroarchaeum sulfurireducens</name>
    <dbReference type="NCBI Taxonomy" id="1604004"/>
    <lineage>
        <taxon>Archaea</taxon>
        <taxon>Methanobacteriati</taxon>
        <taxon>Methanobacteriota</taxon>
        <taxon>Stenosarchaea group</taxon>
        <taxon>Halobacteria</taxon>
        <taxon>Halobacteriales</taxon>
        <taxon>Halobacteriaceae</taxon>
        <taxon>Halanaeroarchaeum</taxon>
    </lineage>
</organism>
<dbReference type="GeneID" id="26009729"/>
<keyword evidence="1" id="KW-0472">Membrane</keyword>
<sequence length="112" mass="11646">MTSTLSTTTIWVVIIAASVGTYLLRVSVVAILGRADSVPARFKYVLGFVPAAVLAALVVPPVLAPDGTLAISASNHRLFAGGVAALVAWRTENMLATIAVGMGVLWALTWLI</sequence>
<evidence type="ECO:0000256" key="1">
    <source>
        <dbReference type="SAM" id="Phobius"/>
    </source>
</evidence>
<evidence type="ECO:0000313" key="3">
    <source>
        <dbReference type="EMBL" id="ALG81269.1"/>
    </source>
</evidence>
<keyword evidence="1" id="KW-0812">Transmembrane</keyword>
<feature type="transmembrane region" description="Helical" evidence="1">
    <location>
        <begin position="44"/>
        <end position="63"/>
    </location>
</feature>
<keyword evidence="1" id="KW-1133">Transmembrane helix</keyword>
<dbReference type="OrthoDB" id="187711at2157"/>
<dbReference type="STRING" id="1604004.HLASA_0360"/>
<dbReference type="Proteomes" id="UP000069906">
    <property type="component" value="Chromosome"/>
</dbReference>